<evidence type="ECO:0000256" key="8">
    <source>
        <dbReference type="SAM" id="SignalP"/>
    </source>
</evidence>
<comment type="caution">
    <text evidence="10">The sequence shown here is derived from an EMBL/GenBank/DDBJ whole genome shotgun (WGS) entry which is preliminary data.</text>
</comment>
<dbReference type="Proteomes" id="UP001446205">
    <property type="component" value="Unassembled WGS sequence"/>
</dbReference>
<evidence type="ECO:0000313" key="10">
    <source>
        <dbReference type="EMBL" id="MEK8088555.1"/>
    </source>
</evidence>
<feature type="chain" id="PRO_5046002542" evidence="8">
    <location>
        <begin position="24"/>
        <end position="195"/>
    </location>
</feature>
<gene>
    <name evidence="10" type="ORF">WOB96_02135</name>
</gene>
<dbReference type="SUPFAM" id="SSF46626">
    <property type="entry name" value="Cytochrome c"/>
    <property type="match status" value="1"/>
</dbReference>
<dbReference type="EMBL" id="JBBPCO010000002">
    <property type="protein sequence ID" value="MEK8088555.1"/>
    <property type="molecule type" value="Genomic_DNA"/>
</dbReference>
<keyword evidence="2 6" id="KW-0349">Heme</keyword>
<dbReference type="PROSITE" id="PS51257">
    <property type="entry name" value="PROKAR_LIPOPROTEIN"/>
    <property type="match status" value="1"/>
</dbReference>
<evidence type="ECO:0000256" key="3">
    <source>
        <dbReference type="ARBA" id="ARBA00022723"/>
    </source>
</evidence>
<dbReference type="InterPro" id="IPR002324">
    <property type="entry name" value="Cyt_c_ID"/>
</dbReference>
<dbReference type="PRINTS" id="PR00606">
    <property type="entry name" value="CYTCHROMECID"/>
</dbReference>
<evidence type="ECO:0000256" key="1">
    <source>
        <dbReference type="ARBA" id="ARBA00022448"/>
    </source>
</evidence>
<feature type="region of interest" description="Disordered" evidence="7">
    <location>
        <begin position="29"/>
        <end position="99"/>
    </location>
</feature>
<dbReference type="InterPro" id="IPR036909">
    <property type="entry name" value="Cyt_c-like_dom_sf"/>
</dbReference>
<proteinExistence type="predicted"/>
<evidence type="ECO:0000256" key="6">
    <source>
        <dbReference type="PROSITE-ProRule" id="PRU00433"/>
    </source>
</evidence>
<dbReference type="Gene3D" id="1.10.760.10">
    <property type="entry name" value="Cytochrome c-like domain"/>
    <property type="match status" value="1"/>
</dbReference>
<dbReference type="RefSeq" id="WP_341369622.1">
    <property type="nucleotide sequence ID" value="NZ_JBBPCO010000002.1"/>
</dbReference>
<feature type="signal peptide" evidence="8">
    <location>
        <begin position="1"/>
        <end position="23"/>
    </location>
</feature>
<protein>
    <submittedName>
        <fullName evidence="10">C-type cytochrome</fullName>
    </submittedName>
</protein>
<organism evidence="10 11">
    <name type="scientific">Thermithiobacillus plumbiphilus</name>
    <dbReference type="NCBI Taxonomy" id="1729899"/>
    <lineage>
        <taxon>Bacteria</taxon>
        <taxon>Pseudomonadati</taxon>
        <taxon>Pseudomonadota</taxon>
        <taxon>Acidithiobacillia</taxon>
        <taxon>Acidithiobacillales</taxon>
        <taxon>Thermithiobacillaceae</taxon>
        <taxon>Thermithiobacillus</taxon>
    </lineage>
</organism>
<keyword evidence="4" id="KW-0249">Electron transport</keyword>
<evidence type="ECO:0000313" key="11">
    <source>
        <dbReference type="Proteomes" id="UP001446205"/>
    </source>
</evidence>
<feature type="domain" description="Cytochrome c" evidence="9">
    <location>
        <begin position="99"/>
        <end position="188"/>
    </location>
</feature>
<keyword evidence="8" id="KW-0732">Signal</keyword>
<name>A0ABU9D4T0_9PROT</name>
<evidence type="ECO:0000256" key="7">
    <source>
        <dbReference type="SAM" id="MobiDB-lite"/>
    </source>
</evidence>
<keyword evidence="3 6" id="KW-0479">Metal-binding</keyword>
<reference evidence="10 11" key="1">
    <citation type="submission" date="2024-04" db="EMBL/GenBank/DDBJ databases">
        <authorList>
            <person name="Abashina T."/>
            <person name="Shaikin A."/>
        </authorList>
    </citation>
    <scope>NUCLEOTIDE SEQUENCE [LARGE SCALE GENOMIC DNA]</scope>
    <source>
        <strain evidence="10 11">AAFK</strain>
    </source>
</reference>
<evidence type="ECO:0000259" key="9">
    <source>
        <dbReference type="PROSITE" id="PS51007"/>
    </source>
</evidence>
<dbReference type="PROSITE" id="PS51007">
    <property type="entry name" value="CYTC"/>
    <property type="match status" value="1"/>
</dbReference>
<evidence type="ECO:0000256" key="2">
    <source>
        <dbReference type="ARBA" id="ARBA00022617"/>
    </source>
</evidence>
<dbReference type="Pfam" id="PF00034">
    <property type="entry name" value="Cytochrom_C"/>
    <property type="match status" value="1"/>
</dbReference>
<evidence type="ECO:0000256" key="4">
    <source>
        <dbReference type="ARBA" id="ARBA00022982"/>
    </source>
</evidence>
<sequence>MQNKTSFQYLATCVLLGVSFSLAAGCGKQEENEANTPPPAISPAEKASKTNASPNADVRGAAGPVDSGPKPADSESINVAGRPGNIDIPDGKNKESSMSTAESGQAIMQKSDCMSCHAVDRKMVGPAYAWVAYRYKGDSTAVDKLADKIKVGGAGNWNDLTGGIPMPAHPQLTQGQTKAMAEWILSQKPVEPPKG</sequence>
<evidence type="ECO:0000256" key="5">
    <source>
        <dbReference type="ARBA" id="ARBA00023004"/>
    </source>
</evidence>
<keyword evidence="1" id="KW-0813">Transport</keyword>
<keyword evidence="11" id="KW-1185">Reference proteome</keyword>
<keyword evidence="5 6" id="KW-0408">Iron</keyword>
<dbReference type="InterPro" id="IPR009056">
    <property type="entry name" value="Cyt_c-like_dom"/>
</dbReference>
<accession>A0ABU9D4T0</accession>